<organism evidence="2 3">
    <name type="scientific">Colletotrichum spaethianum</name>
    <dbReference type="NCBI Taxonomy" id="700344"/>
    <lineage>
        <taxon>Eukaryota</taxon>
        <taxon>Fungi</taxon>
        <taxon>Dikarya</taxon>
        <taxon>Ascomycota</taxon>
        <taxon>Pezizomycotina</taxon>
        <taxon>Sordariomycetes</taxon>
        <taxon>Hypocreomycetidae</taxon>
        <taxon>Glomerellales</taxon>
        <taxon>Glomerellaceae</taxon>
        <taxon>Colletotrichum</taxon>
        <taxon>Colletotrichum spaethianum species complex</taxon>
    </lineage>
</organism>
<keyword evidence="2" id="KW-0808">Transferase</keyword>
<evidence type="ECO:0000313" key="2">
    <source>
        <dbReference type="EMBL" id="GKT42094.1"/>
    </source>
</evidence>
<dbReference type="RefSeq" id="XP_049124444.1">
    <property type="nucleotide sequence ID" value="XM_049268487.1"/>
</dbReference>
<dbReference type="GeneID" id="73323077"/>
<evidence type="ECO:0000313" key="3">
    <source>
        <dbReference type="Proteomes" id="UP001055115"/>
    </source>
</evidence>
<gene>
    <name evidence="2" type="ORF">ColSpa_02275</name>
</gene>
<dbReference type="GO" id="GO:0032259">
    <property type="term" value="P:methylation"/>
    <property type="evidence" value="ECO:0007669"/>
    <property type="project" value="UniProtKB-KW"/>
</dbReference>
<keyword evidence="2" id="KW-0489">Methyltransferase</keyword>
<dbReference type="Pfam" id="PF13489">
    <property type="entry name" value="Methyltransf_23"/>
    <property type="match status" value="1"/>
</dbReference>
<dbReference type="SUPFAM" id="SSF53335">
    <property type="entry name" value="S-adenosyl-L-methionine-dependent methyltransferases"/>
    <property type="match status" value="1"/>
</dbReference>
<keyword evidence="3" id="KW-1185">Reference proteome</keyword>
<dbReference type="Gene3D" id="3.40.50.150">
    <property type="entry name" value="Vaccinia Virus protein VP39"/>
    <property type="match status" value="1"/>
</dbReference>
<dbReference type="GO" id="GO:0008168">
    <property type="term" value="F:methyltransferase activity"/>
    <property type="evidence" value="ECO:0007669"/>
    <property type="project" value="UniProtKB-KW"/>
</dbReference>
<evidence type="ECO:0000256" key="1">
    <source>
        <dbReference type="ARBA" id="ARBA00038158"/>
    </source>
</evidence>
<dbReference type="AlphaFoldDB" id="A0AA37P752"/>
<dbReference type="InterPro" id="IPR029063">
    <property type="entry name" value="SAM-dependent_MTases_sf"/>
</dbReference>
<reference evidence="2 3" key="1">
    <citation type="submission" date="2022-03" db="EMBL/GenBank/DDBJ databases">
        <title>Genome data of Colletotrichum spp.</title>
        <authorList>
            <person name="Utami Y.D."/>
            <person name="Hiruma K."/>
        </authorList>
    </citation>
    <scope>NUCLEOTIDE SEQUENCE [LARGE SCALE GENOMIC DNA]</scope>
    <source>
        <strain evidence="2 3">MAFF 239500</strain>
    </source>
</reference>
<dbReference type="PANTHER" id="PTHR43591:SF24">
    <property type="entry name" value="2-METHOXY-6-POLYPRENYL-1,4-BENZOQUINOL METHYLASE, MITOCHONDRIAL"/>
    <property type="match status" value="1"/>
</dbReference>
<dbReference type="PANTHER" id="PTHR43591">
    <property type="entry name" value="METHYLTRANSFERASE"/>
    <property type="match status" value="1"/>
</dbReference>
<protein>
    <submittedName>
        <fullName evidence="2">Methyltransferase tdiE</fullName>
    </submittedName>
</protein>
<dbReference type="Proteomes" id="UP001055115">
    <property type="component" value="Unassembled WGS sequence"/>
</dbReference>
<proteinExistence type="inferred from homology"/>
<name>A0AA37P752_9PEZI</name>
<accession>A0AA37P752</accession>
<dbReference type="EMBL" id="BQXU01000004">
    <property type="protein sequence ID" value="GKT42094.1"/>
    <property type="molecule type" value="Genomic_DNA"/>
</dbReference>
<comment type="similarity">
    <text evidence="1">Belongs to the methyltransferase superfamily. LaeA methyltransferase family.</text>
</comment>
<sequence length="299" mass="33562">MDMVDLQHHICLLTLGGSLGLAPPCQPGAEVGRVLDIGTGTGIWAMQFGDDHPEADILGVDLSAIQPEFSVVSTAPNVKFEIDDLEEEWTYSQPFDYIHSRFMTSSIANWKDLLTKAFKYVIIFAAYLLSHVPLDAEPVIGRVEQLSNGTVTYNTTRYSNLKPGGYIELQEPDLFAQSDDGSLPSDCALNRYCKLLSEAMVKLGREYVSVPALKTLMEEIGFVDVTLSCYKWPMNTWPKDAKFKELGAWNYENISQAAEALAMAPLTRAFNWSRDEVNVFLIDVRKDLKNRNYHAYFPV</sequence>
<comment type="caution">
    <text evidence="2">The sequence shown here is derived from an EMBL/GenBank/DDBJ whole genome shotgun (WGS) entry which is preliminary data.</text>
</comment>
<dbReference type="CDD" id="cd02440">
    <property type="entry name" value="AdoMet_MTases"/>
    <property type="match status" value="1"/>
</dbReference>